<gene>
    <name evidence="2" type="ORF">HGM15179_004400</name>
</gene>
<organism evidence="2 3">
    <name type="scientific">Zosterops borbonicus</name>
    <dbReference type="NCBI Taxonomy" id="364589"/>
    <lineage>
        <taxon>Eukaryota</taxon>
        <taxon>Metazoa</taxon>
        <taxon>Chordata</taxon>
        <taxon>Craniata</taxon>
        <taxon>Vertebrata</taxon>
        <taxon>Euteleostomi</taxon>
        <taxon>Archelosauria</taxon>
        <taxon>Archosauria</taxon>
        <taxon>Dinosauria</taxon>
        <taxon>Saurischia</taxon>
        <taxon>Theropoda</taxon>
        <taxon>Coelurosauria</taxon>
        <taxon>Aves</taxon>
        <taxon>Neognathae</taxon>
        <taxon>Neoaves</taxon>
        <taxon>Telluraves</taxon>
        <taxon>Australaves</taxon>
        <taxon>Passeriformes</taxon>
        <taxon>Sylvioidea</taxon>
        <taxon>Zosteropidae</taxon>
        <taxon>Zosterops</taxon>
    </lineage>
</organism>
<dbReference type="AlphaFoldDB" id="A0A8K1GQ55"/>
<keyword evidence="1" id="KW-0472">Membrane</keyword>
<dbReference type="EMBL" id="SWJQ01000090">
    <property type="protein sequence ID" value="TRZ22692.1"/>
    <property type="molecule type" value="Genomic_DNA"/>
</dbReference>
<protein>
    <submittedName>
        <fullName evidence="2">Uncharacterized protein</fullName>
    </submittedName>
</protein>
<evidence type="ECO:0000313" key="2">
    <source>
        <dbReference type="EMBL" id="TRZ22692.1"/>
    </source>
</evidence>
<keyword evidence="3" id="KW-1185">Reference proteome</keyword>
<evidence type="ECO:0000313" key="3">
    <source>
        <dbReference type="Proteomes" id="UP000796761"/>
    </source>
</evidence>
<name>A0A8K1GQ55_9PASS</name>
<proteinExistence type="predicted"/>
<keyword evidence="1" id="KW-0812">Transmembrane</keyword>
<evidence type="ECO:0000256" key="1">
    <source>
        <dbReference type="SAM" id="Phobius"/>
    </source>
</evidence>
<keyword evidence="1" id="KW-1133">Transmembrane helix</keyword>
<reference evidence="2" key="1">
    <citation type="submission" date="2019-04" db="EMBL/GenBank/DDBJ databases">
        <title>Genome assembly of Zosterops borbonicus 15179.</title>
        <authorList>
            <person name="Leroy T."/>
            <person name="Anselmetti Y."/>
            <person name="Tilak M.-K."/>
            <person name="Nabholz B."/>
        </authorList>
    </citation>
    <scope>NUCLEOTIDE SEQUENCE</scope>
    <source>
        <strain evidence="2">HGM_15179</strain>
        <tissue evidence="2">Muscle</tissue>
    </source>
</reference>
<accession>A0A8K1GQ55</accession>
<feature type="transmembrane region" description="Helical" evidence="1">
    <location>
        <begin position="12"/>
        <end position="30"/>
    </location>
</feature>
<dbReference type="Proteomes" id="UP000796761">
    <property type="component" value="Unassembled WGS sequence"/>
</dbReference>
<comment type="caution">
    <text evidence="2">The sequence shown here is derived from an EMBL/GenBank/DDBJ whole genome shotgun (WGS) entry which is preliminary data.</text>
</comment>
<sequence length="138" mass="15434">MQSLISPVTKAILVALFIFAILLILYVILWQAVRERSKLQLCALSLAGCTRCRRVWVRVHSGEEKKNQIHVSSGGTGIWPTVKCNGVIQGDLTLNIGDRKLTFVTERRLIEGNDILDLLSSVWNFAVGFDRVKNILAD</sequence>